<dbReference type="Proteomes" id="UP000001055">
    <property type="component" value="Unassembled WGS sequence"/>
</dbReference>
<reference evidence="2" key="1">
    <citation type="journal article" date="2007" name="Plant Cell">
        <title>Dothideomycete-plant interactions illuminated by genome sequencing and EST analysis of the wheat pathogen Stagonospora nodorum.</title>
        <authorList>
            <person name="Hane J.K."/>
            <person name="Lowe R.G."/>
            <person name="Solomon P.S."/>
            <person name="Tan K.C."/>
            <person name="Schoch C.L."/>
            <person name="Spatafora J.W."/>
            <person name="Crous P.W."/>
            <person name="Kodira C."/>
            <person name="Birren B.W."/>
            <person name="Galagan J.E."/>
            <person name="Torriani S.F."/>
            <person name="McDonald B.A."/>
            <person name="Oliver R.P."/>
        </authorList>
    </citation>
    <scope>NUCLEOTIDE SEQUENCE [LARGE SCALE GENOMIC DNA]</scope>
    <source>
        <strain evidence="2">SN15 / ATCC MYA-4574 / FGSC 10173</strain>
    </source>
</reference>
<dbReference type="HOGENOM" id="CLU_3260757_0_0_1"/>
<dbReference type="EMBL" id="CH445369">
    <property type="protein sequence ID" value="EAT76271.1"/>
    <property type="molecule type" value="Genomic_DNA"/>
</dbReference>
<evidence type="ECO:0000313" key="2">
    <source>
        <dbReference type="Proteomes" id="UP000001055"/>
    </source>
</evidence>
<gene>
    <name evidence="1" type="ORF">SNOG_16285</name>
</gene>
<organism evidence="1 2">
    <name type="scientific">Phaeosphaeria nodorum (strain SN15 / ATCC MYA-4574 / FGSC 10173)</name>
    <name type="common">Glume blotch fungus</name>
    <name type="synonym">Parastagonospora nodorum</name>
    <dbReference type="NCBI Taxonomy" id="321614"/>
    <lineage>
        <taxon>Eukaryota</taxon>
        <taxon>Fungi</taxon>
        <taxon>Dikarya</taxon>
        <taxon>Ascomycota</taxon>
        <taxon>Pezizomycotina</taxon>
        <taxon>Dothideomycetes</taxon>
        <taxon>Pleosporomycetidae</taxon>
        <taxon>Pleosporales</taxon>
        <taxon>Pleosporineae</taxon>
        <taxon>Phaeosphaeriaceae</taxon>
        <taxon>Parastagonospora</taxon>
    </lineage>
</organism>
<sequence length="42" mass="4754">MAMLHLAVAEDFLLNAPWYSRPAWAKATIAKRVALQEQADRV</sequence>
<dbReference type="InParanoid" id="Q0TVW8"/>
<name>Q0TVW8_PHANO</name>
<protein>
    <submittedName>
        <fullName evidence="1">Uncharacterized protein</fullName>
    </submittedName>
</protein>
<evidence type="ECO:0000313" key="1">
    <source>
        <dbReference type="EMBL" id="EAT76271.1"/>
    </source>
</evidence>
<dbReference type="RefSeq" id="XP_001806408.1">
    <property type="nucleotide sequence ID" value="XM_001806356.1"/>
</dbReference>
<dbReference type="GeneID" id="5983339"/>
<accession>Q0TVW8</accession>
<dbReference type="AlphaFoldDB" id="Q0TVW8"/>
<proteinExistence type="predicted"/>
<dbReference type="KEGG" id="pno:SNOG_16285"/>